<protein>
    <submittedName>
        <fullName evidence="3">Gag-Pol</fullName>
    </submittedName>
</protein>
<accession>V9ICD9</accession>
<dbReference type="EMBL" id="JR039547">
    <property type="protein sequence ID" value="AEY58750.1"/>
    <property type="molecule type" value="mRNA"/>
</dbReference>
<evidence type="ECO:0000256" key="1">
    <source>
        <dbReference type="SAM" id="Phobius"/>
    </source>
</evidence>
<feature type="domain" description="Retrovirus-related Pol polyprotein from transposon TNT 1-94-like beta-barrel" evidence="2">
    <location>
        <begin position="16"/>
        <end position="65"/>
    </location>
</feature>
<organism evidence="3">
    <name type="scientific">Apis cerana</name>
    <name type="common">Indian honeybee</name>
    <dbReference type="NCBI Taxonomy" id="7461"/>
    <lineage>
        <taxon>Eukaryota</taxon>
        <taxon>Metazoa</taxon>
        <taxon>Ecdysozoa</taxon>
        <taxon>Arthropoda</taxon>
        <taxon>Hexapoda</taxon>
        <taxon>Insecta</taxon>
        <taxon>Pterygota</taxon>
        <taxon>Neoptera</taxon>
        <taxon>Endopterygota</taxon>
        <taxon>Hymenoptera</taxon>
        <taxon>Apocrita</taxon>
        <taxon>Aculeata</taxon>
        <taxon>Apoidea</taxon>
        <taxon>Anthophila</taxon>
        <taxon>Apidae</taxon>
        <taxon>Apis</taxon>
    </lineage>
</organism>
<dbReference type="InterPro" id="IPR054722">
    <property type="entry name" value="PolX-like_BBD"/>
</dbReference>
<keyword evidence="1" id="KW-0472">Membrane</keyword>
<dbReference type="Pfam" id="PF22936">
    <property type="entry name" value="Pol_BBD"/>
    <property type="match status" value="1"/>
</dbReference>
<evidence type="ECO:0000259" key="2">
    <source>
        <dbReference type="Pfam" id="PF22936"/>
    </source>
</evidence>
<gene>
    <name evidence="3" type="ORF">ACCB01357.1</name>
</gene>
<name>V9ICD9_APICE</name>
<dbReference type="AlphaFoldDB" id="V9ICD9"/>
<sequence length="79" mass="8950">MSAEYACHLETFSDVWHIDSGATEHMSNRREWFSSYKKFDTVENIKIGDGKYIQAIGSGDLCFSCFIIFLLSMGAKVSQ</sequence>
<keyword evidence="1" id="KW-0812">Transmembrane</keyword>
<proteinExistence type="evidence at transcript level"/>
<evidence type="ECO:0000313" key="3">
    <source>
        <dbReference type="EMBL" id="AEY58750.1"/>
    </source>
</evidence>
<keyword evidence="1" id="KW-1133">Transmembrane helix</keyword>
<reference evidence="3" key="1">
    <citation type="submission" date="2011-11" db="EMBL/GenBank/DDBJ databases">
        <title>Decoding the brain transcriptome of the Eastern honeybee (Apis cerana) based on pyrosequencing.</title>
        <authorList>
            <person name="Sun L."/>
            <person name="Zheng H."/>
            <person name="Wang Y."/>
            <person name="Xie X."/>
            <person name="Zhu Y."/>
            <person name="Gu W."/>
            <person name="Wang S."/>
        </authorList>
    </citation>
    <scope>NUCLEOTIDE SEQUENCE</scope>
    <source>
        <tissue evidence="3">Brain</tissue>
    </source>
</reference>
<feature type="transmembrane region" description="Helical" evidence="1">
    <location>
        <begin position="52"/>
        <end position="71"/>
    </location>
</feature>